<dbReference type="EMBL" id="VOAW01000009">
    <property type="protein sequence ID" value="TWO27285.1"/>
    <property type="molecule type" value="Genomic_DNA"/>
</dbReference>
<dbReference type="Pfam" id="PF00583">
    <property type="entry name" value="Acetyltransf_1"/>
    <property type="match status" value="1"/>
</dbReference>
<evidence type="ECO:0000313" key="3">
    <source>
        <dbReference type="Proteomes" id="UP000321614"/>
    </source>
</evidence>
<keyword evidence="3" id="KW-1185">Reference proteome</keyword>
<protein>
    <submittedName>
        <fullName evidence="2">UDP-4-amino-4, 6-dideoxy-N-acetyl-beta-L-altrosamine N-acetyltransferase</fullName>
        <ecNumber evidence="2">2.3.1.202</ecNumber>
    </submittedName>
</protein>
<accession>A0ABY3G559</accession>
<dbReference type="InterPro" id="IPR016181">
    <property type="entry name" value="Acyl_CoA_acyltransferase"/>
</dbReference>
<sequence length="157" mass="18614">MKLSLKLKNFTDLDDFEKKFILQHRNKEQIAKFMKNSYIDFDEHLKFLSNLKNDSTKKYFLVYESNEAIGVIDFTNITSQTCDFGLYAIKKSVGDILINEIKKYAFNILKVQILKAYVFKNNTKALNLYIKHNFCIYDENDDFYFVKLNNSNRNIIS</sequence>
<dbReference type="GO" id="GO:0016746">
    <property type="term" value="F:acyltransferase activity"/>
    <property type="evidence" value="ECO:0007669"/>
    <property type="project" value="UniProtKB-KW"/>
</dbReference>
<proteinExistence type="predicted"/>
<keyword evidence="2" id="KW-0808">Transferase</keyword>
<name>A0ABY3G559_9BACT</name>
<evidence type="ECO:0000259" key="1">
    <source>
        <dbReference type="Pfam" id="PF00583"/>
    </source>
</evidence>
<keyword evidence="2" id="KW-0012">Acyltransferase</keyword>
<reference evidence="2 3" key="1">
    <citation type="submission" date="2019-07" db="EMBL/GenBank/DDBJ databases">
        <title>Rapid identification of Enteric Bacteria from Whole Genome Sequences (WGS) using Average Nucleotide Identity (ANI).</title>
        <authorList>
            <person name="Lane C."/>
        </authorList>
    </citation>
    <scope>NUCLEOTIDE SEQUENCE [LARGE SCALE GENOMIC DNA]</scope>
    <source>
        <strain evidence="2 3">2011D-8905</strain>
    </source>
</reference>
<dbReference type="EC" id="2.3.1.202" evidence="2"/>
<dbReference type="Proteomes" id="UP000321614">
    <property type="component" value="Unassembled WGS sequence"/>
</dbReference>
<dbReference type="Gene3D" id="3.40.630.30">
    <property type="match status" value="1"/>
</dbReference>
<dbReference type="InterPro" id="IPR020036">
    <property type="entry name" value="PseH"/>
</dbReference>
<comment type="caution">
    <text evidence="2">The sequence shown here is derived from an EMBL/GenBank/DDBJ whole genome shotgun (WGS) entry which is preliminary data.</text>
</comment>
<dbReference type="InterPro" id="IPR000182">
    <property type="entry name" value="GNAT_dom"/>
</dbReference>
<organism evidence="2 3">
    <name type="scientific">Campylobacter insulaenigrae</name>
    <dbReference type="NCBI Taxonomy" id="260714"/>
    <lineage>
        <taxon>Bacteria</taxon>
        <taxon>Pseudomonadati</taxon>
        <taxon>Campylobacterota</taxon>
        <taxon>Epsilonproteobacteria</taxon>
        <taxon>Campylobacterales</taxon>
        <taxon>Campylobacteraceae</taxon>
        <taxon>Campylobacter</taxon>
    </lineage>
</organism>
<gene>
    <name evidence="2" type="primary">pseH</name>
    <name evidence="2" type="ORF">ZA01_03010</name>
</gene>
<dbReference type="SUPFAM" id="SSF55729">
    <property type="entry name" value="Acyl-CoA N-acyltransferases (Nat)"/>
    <property type="match status" value="1"/>
</dbReference>
<feature type="domain" description="N-acetyltransferase" evidence="1">
    <location>
        <begin position="47"/>
        <end position="134"/>
    </location>
</feature>
<dbReference type="NCBIfam" id="TIGR03585">
    <property type="entry name" value="PseH"/>
    <property type="match status" value="1"/>
</dbReference>
<evidence type="ECO:0000313" key="2">
    <source>
        <dbReference type="EMBL" id="TWO27285.1"/>
    </source>
</evidence>